<evidence type="ECO:0000259" key="6">
    <source>
        <dbReference type="Pfam" id="PF00465"/>
    </source>
</evidence>
<comment type="cofactor">
    <cofactor evidence="1">
        <name>Fe cation</name>
        <dbReference type="ChEBI" id="CHEBI:24875"/>
    </cofactor>
</comment>
<keyword evidence="9" id="KW-1185">Reference proteome</keyword>
<feature type="domain" description="Fe-containing alcohol dehydrogenase-like C-terminal" evidence="7">
    <location>
        <begin position="187"/>
        <end position="377"/>
    </location>
</feature>
<dbReference type="InterPro" id="IPR056798">
    <property type="entry name" value="ADH_Fe_C"/>
</dbReference>
<gene>
    <name evidence="8" type="ORF">FE263_14345</name>
</gene>
<dbReference type="AlphaFoldDB" id="A0A5R9J7Q5"/>
<sequence length="378" mass="39537">MALINYVTTIQFEFGAVRLLRQECDRLGIRHPLVVTDPGVRAAGLADRVLAELDGLEPALFGDTPSNPTEAAVRCGVASYRAGACDGIVAVGGGSSIDLAKAVALAATHDGPLSSFAVIEGGAARITDAVAPVIAIPTTAGTGSEVGRGAIIILEDGRKVGLLSPYLIPRVALCDPELTFGLPPRLTAATGMDAISHCIETFLAPSFNPPADGIALEGLRRGWSHLEIAVTTPQDRDARLNMMCASMMGAMAFQKGLGCVHSLSHALGGLDPRLHHGVLNAVLLPAVLAFNAEAPSVRAEGRMARLALAIGLPEDGDVVQAVRDLNRRLELPAGLGVLGVEPALYPRIIERALADHCHRTNPRAASEQDYREMLEASA</sequence>
<proteinExistence type="inferred from homology"/>
<comment type="caution">
    <text evidence="8">The sequence shown here is derived from an EMBL/GenBank/DDBJ whole genome shotgun (WGS) entry which is preliminary data.</text>
</comment>
<dbReference type="GO" id="GO:0046872">
    <property type="term" value="F:metal ion binding"/>
    <property type="evidence" value="ECO:0007669"/>
    <property type="project" value="InterPro"/>
</dbReference>
<dbReference type="Pfam" id="PF00465">
    <property type="entry name" value="Fe-ADH"/>
    <property type="match status" value="1"/>
</dbReference>
<dbReference type="Gene3D" id="3.40.50.1970">
    <property type="match status" value="1"/>
</dbReference>
<dbReference type="FunFam" id="3.40.50.1970:FF:000003">
    <property type="entry name" value="Alcohol dehydrogenase, iron-containing"/>
    <property type="match status" value="1"/>
</dbReference>
<dbReference type="CDD" id="cd14861">
    <property type="entry name" value="Fe-ADH-like"/>
    <property type="match status" value="1"/>
</dbReference>
<dbReference type="InterPro" id="IPR039697">
    <property type="entry name" value="Alcohol_dehydrogenase_Fe"/>
</dbReference>
<evidence type="ECO:0000256" key="3">
    <source>
        <dbReference type="ARBA" id="ARBA00023002"/>
    </source>
</evidence>
<dbReference type="GO" id="GO:0004022">
    <property type="term" value="F:alcohol dehydrogenase (NAD+) activity"/>
    <property type="evidence" value="ECO:0007669"/>
    <property type="project" value="UniProtKB-EC"/>
</dbReference>
<dbReference type="Proteomes" id="UP000305654">
    <property type="component" value="Unassembled WGS sequence"/>
</dbReference>
<protein>
    <submittedName>
        <fullName evidence="8">Iron-containing alcohol dehydrogenase</fullName>
    </submittedName>
</protein>
<dbReference type="PROSITE" id="PS00913">
    <property type="entry name" value="ADH_IRON_1"/>
    <property type="match status" value="1"/>
</dbReference>
<dbReference type="SUPFAM" id="SSF56796">
    <property type="entry name" value="Dehydroquinate synthase-like"/>
    <property type="match status" value="1"/>
</dbReference>
<evidence type="ECO:0000256" key="2">
    <source>
        <dbReference type="ARBA" id="ARBA00007358"/>
    </source>
</evidence>
<evidence type="ECO:0000256" key="5">
    <source>
        <dbReference type="ARBA" id="ARBA00049243"/>
    </source>
</evidence>
<dbReference type="Pfam" id="PF25137">
    <property type="entry name" value="ADH_Fe_C"/>
    <property type="match status" value="1"/>
</dbReference>
<organism evidence="8 9">
    <name type="scientific">Lichenicoccus roseus</name>
    <dbReference type="NCBI Taxonomy" id="2683649"/>
    <lineage>
        <taxon>Bacteria</taxon>
        <taxon>Pseudomonadati</taxon>
        <taxon>Pseudomonadota</taxon>
        <taxon>Alphaproteobacteria</taxon>
        <taxon>Acetobacterales</taxon>
        <taxon>Acetobacteraceae</taxon>
        <taxon>Lichenicoccus</taxon>
    </lineage>
</organism>
<dbReference type="Gene3D" id="1.20.1090.10">
    <property type="entry name" value="Dehydroquinate synthase-like - alpha domain"/>
    <property type="match status" value="1"/>
</dbReference>
<dbReference type="InterPro" id="IPR001670">
    <property type="entry name" value="ADH_Fe/GldA"/>
</dbReference>
<keyword evidence="3" id="KW-0560">Oxidoreductase</keyword>
<reference evidence="8 9" key="1">
    <citation type="submission" date="2019-05" db="EMBL/GenBank/DDBJ databases">
        <authorList>
            <person name="Pankratov T."/>
            <person name="Grouzdev D."/>
        </authorList>
    </citation>
    <scope>NUCLEOTIDE SEQUENCE [LARGE SCALE GENOMIC DNA]</scope>
    <source>
        <strain evidence="8 9">KEBCLARHB70R</strain>
    </source>
</reference>
<name>A0A5R9J7Q5_9PROT</name>
<dbReference type="EMBL" id="VCDI01000005">
    <property type="protein sequence ID" value="TLU71651.1"/>
    <property type="molecule type" value="Genomic_DNA"/>
</dbReference>
<evidence type="ECO:0000259" key="7">
    <source>
        <dbReference type="Pfam" id="PF25137"/>
    </source>
</evidence>
<dbReference type="RefSeq" id="WP_138326721.1">
    <property type="nucleotide sequence ID" value="NZ_VCDI01000005.1"/>
</dbReference>
<evidence type="ECO:0000256" key="1">
    <source>
        <dbReference type="ARBA" id="ARBA00001962"/>
    </source>
</evidence>
<comment type="catalytic activity">
    <reaction evidence="5">
        <text>a primary alcohol + NAD(+) = an aldehyde + NADH + H(+)</text>
        <dbReference type="Rhea" id="RHEA:10736"/>
        <dbReference type="ChEBI" id="CHEBI:15378"/>
        <dbReference type="ChEBI" id="CHEBI:15734"/>
        <dbReference type="ChEBI" id="CHEBI:17478"/>
        <dbReference type="ChEBI" id="CHEBI:57540"/>
        <dbReference type="ChEBI" id="CHEBI:57945"/>
        <dbReference type="EC" id="1.1.1.1"/>
    </reaction>
</comment>
<dbReference type="OrthoDB" id="9815791at2"/>
<dbReference type="PANTHER" id="PTHR11496:SF102">
    <property type="entry name" value="ALCOHOL DEHYDROGENASE 4"/>
    <property type="match status" value="1"/>
</dbReference>
<dbReference type="PANTHER" id="PTHR11496">
    <property type="entry name" value="ALCOHOL DEHYDROGENASE"/>
    <property type="match status" value="1"/>
</dbReference>
<accession>A0A5R9J7Q5</accession>
<keyword evidence="4" id="KW-0520">NAD</keyword>
<evidence type="ECO:0000313" key="9">
    <source>
        <dbReference type="Proteomes" id="UP000305654"/>
    </source>
</evidence>
<evidence type="ECO:0000256" key="4">
    <source>
        <dbReference type="ARBA" id="ARBA00023027"/>
    </source>
</evidence>
<feature type="domain" description="Alcohol dehydrogenase iron-type/glycerol dehydrogenase GldA" evidence="6">
    <location>
        <begin position="8"/>
        <end position="176"/>
    </location>
</feature>
<comment type="similarity">
    <text evidence="2">Belongs to the iron-containing alcohol dehydrogenase family.</text>
</comment>
<dbReference type="InterPro" id="IPR018211">
    <property type="entry name" value="ADH_Fe_CS"/>
</dbReference>
<evidence type="ECO:0000313" key="8">
    <source>
        <dbReference type="EMBL" id="TLU71651.1"/>
    </source>
</evidence>